<name>A0A3G4ZQ74_9VIRU</name>
<accession>A0A3G4ZQ74</accession>
<dbReference type="InterPro" id="IPR058580">
    <property type="entry name" value="DUF2828"/>
</dbReference>
<organism evidence="3">
    <name type="scientific">Barrevirus sp</name>
    <dbReference type="NCBI Taxonomy" id="2487763"/>
    <lineage>
        <taxon>Viruses</taxon>
        <taxon>Varidnaviria</taxon>
        <taxon>Bamfordvirae</taxon>
        <taxon>Nucleocytoviricota</taxon>
        <taxon>Megaviricetes</taxon>
        <taxon>Imitervirales</taxon>
        <taxon>Mimiviridae</taxon>
        <taxon>Klosneuvirinae</taxon>
    </lineage>
</organism>
<dbReference type="Pfam" id="PF25043">
    <property type="entry name" value="DUF7788"/>
    <property type="match status" value="1"/>
</dbReference>
<dbReference type="Gene3D" id="3.40.50.410">
    <property type="entry name" value="von Willebrand factor, type A domain"/>
    <property type="match status" value="1"/>
</dbReference>
<protein>
    <submittedName>
        <fullName evidence="3">Uncharacterized protein</fullName>
    </submittedName>
</protein>
<dbReference type="EMBL" id="MK072006">
    <property type="protein sequence ID" value="AYV77035.1"/>
    <property type="molecule type" value="Genomic_DNA"/>
</dbReference>
<feature type="domain" description="DUF2828" evidence="1">
    <location>
        <begin position="21"/>
        <end position="135"/>
    </location>
</feature>
<dbReference type="Pfam" id="PF11443">
    <property type="entry name" value="DUF2828"/>
    <property type="match status" value="2"/>
</dbReference>
<dbReference type="InterPro" id="IPR056690">
    <property type="entry name" value="DUF7788"/>
</dbReference>
<dbReference type="CDD" id="cd00198">
    <property type="entry name" value="vWFA"/>
    <property type="match status" value="1"/>
</dbReference>
<evidence type="ECO:0000313" key="3">
    <source>
        <dbReference type="EMBL" id="AYV77035.1"/>
    </source>
</evidence>
<dbReference type="InterPro" id="IPR036465">
    <property type="entry name" value="vWFA_dom_sf"/>
</dbReference>
<dbReference type="PANTHER" id="PTHR31373:SF27">
    <property type="entry name" value="TROVE DOMAIN-CONTAINING PROTEIN"/>
    <property type="match status" value="1"/>
</dbReference>
<dbReference type="InterPro" id="IPR011205">
    <property type="entry name" value="UCP015417_vWA"/>
</dbReference>
<dbReference type="PIRSF" id="PIRSF015417">
    <property type="entry name" value="T31B5_30_vWA"/>
    <property type="match status" value="1"/>
</dbReference>
<feature type="domain" description="DUF2828" evidence="1">
    <location>
        <begin position="148"/>
        <end position="319"/>
    </location>
</feature>
<evidence type="ECO:0000259" key="2">
    <source>
        <dbReference type="Pfam" id="PF25043"/>
    </source>
</evidence>
<dbReference type="SUPFAM" id="SSF53300">
    <property type="entry name" value="vWA-like"/>
    <property type="match status" value="1"/>
</dbReference>
<dbReference type="PANTHER" id="PTHR31373">
    <property type="entry name" value="OS06G0652100 PROTEIN"/>
    <property type="match status" value="1"/>
</dbReference>
<reference evidence="3" key="1">
    <citation type="submission" date="2018-10" db="EMBL/GenBank/DDBJ databases">
        <title>Hidden diversity of soil giant viruses.</title>
        <authorList>
            <person name="Schulz F."/>
            <person name="Alteio L."/>
            <person name="Goudeau D."/>
            <person name="Ryan E.M."/>
            <person name="Malmstrom R.R."/>
            <person name="Blanchard J."/>
            <person name="Woyke T."/>
        </authorList>
    </citation>
    <scope>NUCLEOTIDE SEQUENCE</scope>
    <source>
        <strain evidence="3">BAV1</strain>
    </source>
</reference>
<sequence>MEASQQQSIKDSEVGYPDTITENGAPAFSTTNKYCLDFFASCIRDTPEDKIRNLITDSWSTDPRKTLAILLHLRDCRSSKGNKGGKGEKLLTYFGLIWLREFYPRTYLLNLPTFIEHGCLKDLCKLVELLHQKRCDKLGQGTWVELELMAEFVREDIKKINNHDDNSENKKIPVTLAGKWTPTESTHFDHRKNGNQAWLLAHILYPEKKGAMAMRQYRKDIGRLRENIKVVERLMSLSRFDEIEFATLPAKAHRLLRNAFNKRVPEKYNQYLELLSQGKTKINSTGTQPHELVNVYLTAGSTLDQTIEGQWTDLIKKLVSGQSLGSSLAISDVSGSMEGLPMQVSIAFGILLSQLQEEPFKNRLITFSEKPELHEVNGQTLFDKVKNVKNMAWGQNTNLLAVFKLIISFAKLNQVSQDKMIKTLFIFTDMQFDAAEPSNWKTTYQTIQDMYREANYLVPNIVFWNLRDTNASFPTKSDTEGVALVSGFSSDLLKVFLSGDLTDMTPEKVMNLTIDPYLELVIVDPLDLKKVDN</sequence>
<feature type="domain" description="DUF7788" evidence="2">
    <location>
        <begin position="326"/>
        <end position="508"/>
    </location>
</feature>
<gene>
    <name evidence="3" type="ORF">Barrevirus9_4</name>
</gene>
<proteinExistence type="predicted"/>
<evidence type="ECO:0000259" key="1">
    <source>
        <dbReference type="Pfam" id="PF11443"/>
    </source>
</evidence>